<evidence type="ECO:0000313" key="1">
    <source>
        <dbReference type="EnsemblMetazoa" id="ENSAATROPP005589"/>
    </source>
</evidence>
<keyword evidence="2" id="KW-1185">Reference proteome</keyword>
<protein>
    <submittedName>
        <fullName evidence="1">Uncharacterized protein</fullName>
    </submittedName>
</protein>
<evidence type="ECO:0000313" key="2">
    <source>
        <dbReference type="Proteomes" id="UP000075880"/>
    </source>
</evidence>
<dbReference type="Proteomes" id="UP000075880">
    <property type="component" value="Unassembled WGS sequence"/>
</dbReference>
<reference evidence="1" key="1">
    <citation type="submission" date="2024-04" db="UniProtKB">
        <authorList>
            <consortium name="EnsemblMetazoa"/>
        </authorList>
    </citation>
    <scope>IDENTIFICATION</scope>
    <source>
        <strain evidence="1">EBRO</strain>
    </source>
</reference>
<sequence>MLVDSVSRSFCPSSFFAAGNCGASSNNGLNDLAATDVEVVSPSFCVNDGSILVTLSRGLRSMSRSSRDVTIDSSNTPNVLPSNPTRWTLDDITADIDFERVSLRQIFS</sequence>
<dbReference type="AlphaFoldDB" id="A0AAG5D3Y6"/>
<name>A0AAG5D3Y6_ANOAO</name>
<accession>A0AAG5D3Y6</accession>
<organism evidence="1 2">
    <name type="scientific">Anopheles atroparvus</name>
    <name type="common">European mosquito</name>
    <dbReference type="NCBI Taxonomy" id="41427"/>
    <lineage>
        <taxon>Eukaryota</taxon>
        <taxon>Metazoa</taxon>
        <taxon>Ecdysozoa</taxon>
        <taxon>Arthropoda</taxon>
        <taxon>Hexapoda</taxon>
        <taxon>Insecta</taxon>
        <taxon>Pterygota</taxon>
        <taxon>Neoptera</taxon>
        <taxon>Endopterygota</taxon>
        <taxon>Diptera</taxon>
        <taxon>Nematocera</taxon>
        <taxon>Culicoidea</taxon>
        <taxon>Culicidae</taxon>
        <taxon>Anophelinae</taxon>
        <taxon>Anopheles</taxon>
    </lineage>
</organism>
<dbReference type="EnsemblMetazoa" id="ENSAATROPT006139">
    <property type="protein sequence ID" value="ENSAATROPP005589"/>
    <property type="gene ID" value="ENSAATROPG004969"/>
</dbReference>
<proteinExistence type="predicted"/>